<keyword evidence="4" id="KW-0411">Iron-sulfur</keyword>
<dbReference type="GO" id="GO:0051536">
    <property type="term" value="F:iron-sulfur cluster binding"/>
    <property type="evidence" value="ECO:0007669"/>
    <property type="project" value="UniProtKB-KW"/>
</dbReference>
<dbReference type="CDD" id="cd24109">
    <property type="entry name" value="ASKHA_NBD_YjiL-like"/>
    <property type="match status" value="1"/>
</dbReference>
<dbReference type="RefSeq" id="WP_048569720.1">
    <property type="nucleotide sequence ID" value="NZ_LFVU01000005.1"/>
</dbReference>
<comment type="cofactor">
    <cofactor evidence="1">
        <name>[4Fe-4S] cluster</name>
        <dbReference type="ChEBI" id="CHEBI:49883"/>
    </cofactor>
</comment>
<protein>
    <submittedName>
        <fullName evidence="6">Activator of (R)-2-hydroxyglutaryl-CoA dehydratase HgdC</fullName>
    </submittedName>
</protein>
<accession>A0A0J8DEU7</accession>
<dbReference type="STRING" id="1121307.CLCY_11c00370"/>
<name>A0A0J8DEU7_CLOCY</name>
<organism evidence="6 7">
    <name type="scientific">Clostridium cylindrosporum DSM 605</name>
    <dbReference type="NCBI Taxonomy" id="1121307"/>
    <lineage>
        <taxon>Bacteria</taxon>
        <taxon>Bacillati</taxon>
        <taxon>Bacillota</taxon>
        <taxon>Clostridia</taxon>
        <taxon>Eubacteriales</taxon>
        <taxon>Clostridiaceae</taxon>
        <taxon>Clostridium</taxon>
    </lineage>
</organism>
<dbReference type="PANTHER" id="PTHR32329:SF2">
    <property type="entry name" value="BIFUNCTIONAL PROTEIN [INCLUDES 2-HYDROXYACYL-COA DEHYDRATASE (N-TER) AND ITS ACTIVATOR DOMAIN (C_TERM)"/>
    <property type="match status" value="1"/>
</dbReference>
<dbReference type="PATRIC" id="fig|1121307.3.peg.152"/>
<dbReference type="Proteomes" id="UP000036756">
    <property type="component" value="Unassembled WGS sequence"/>
</dbReference>
<dbReference type="PANTHER" id="PTHR32329">
    <property type="entry name" value="BIFUNCTIONAL PROTEIN [INCLUDES 2-HYDROXYACYL-COA DEHYDRATASE (N-TER) AND ITS ACTIVATOR DOMAIN (C_TERM)-RELATED"/>
    <property type="match status" value="1"/>
</dbReference>
<evidence type="ECO:0000256" key="3">
    <source>
        <dbReference type="ARBA" id="ARBA00023004"/>
    </source>
</evidence>
<dbReference type="GO" id="GO:0046872">
    <property type="term" value="F:metal ion binding"/>
    <property type="evidence" value="ECO:0007669"/>
    <property type="project" value="UniProtKB-KW"/>
</dbReference>
<sequence length="251" mass="26966">MYKVGIDIGSTSCKVIVLKNEEIIHKIIKPTGWSSVETANSVKDELEEMGINKDNAYFVSTGYGRVSVPFADKKITEITCHGVGAAHMFGEDGVVLDIGGQDTKVITIEGGKVQDFLMNDKCSAGTGRFLEVMANILGLDIIELSRLSIEGEGTFISSMCTVFAESEVISLIGSGARKEDIAFAVIDSIASKVKTICHKHNKVSKYFLTGGLCENVYFIKQLSKKLDAEVETSPLGRFAGALGAALLGKDK</sequence>
<dbReference type="SUPFAM" id="SSF53067">
    <property type="entry name" value="Actin-like ATPase domain"/>
    <property type="match status" value="1"/>
</dbReference>
<proteinExistence type="predicted"/>
<dbReference type="InterPro" id="IPR002731">
    <property type="entry name" value="ATPase_BadF"/>
</dbReference>
<dbReference type="InterPro" id="IPR008275">
    <property type="entry name" value="CoA_E_activase_dom"/>
</dbReference>
<dbReference type="AlphaFoldDB" id="A0A0J8DEU7"/>
<dbReference type="EMBL" id="LFVU01000005">
    <property type="protein sequence ID" value="KMT22703.1"/>
    <property type="molecule type" value="Genomic_DNA"/>
</dbReference>
<feature type="domain" description="ATPase BadF/BadG/BcrA/BcrD type" evidence="5">
    <location>
        <begin position="4"/>
        <end position="248"/>
    </location>
</feature>
<evidence type="ECO:0000259" key="5">
    <source>
        <dbReference type="Pfam" id="PF01869"/>
    </source>
</evidence>
<gene>
    <name evidence="6" type="primary">hgdC</name>
    <name evidence="6" type="ORF">CLCY_11c00370</name>
</gene>
<reference evidence="6 7" key="1">
    <citation type="submission" date="2015-06" db="EMBL/GenBank/DDBJ databases">
        <title>Draft genome sequence of the purine-degrading Clostridium cylindrosporum HC-1 (DSM 605).</title>
        <authorList>
            <person name="Poehlein A."/>
            <person name="Schiel-Bengelsdorf B."/>
            <person name="Bengelsdorf F."/>
            <person name="Daniel R."/>
            <person name="Duerre P."/>
        </authorList>
    </citation>
    <scope>NUCLEOTIDE SEQUENCE [LARGE SCALE GENOMIC DNA]</scope>
    <source>
        <strain evidence="6 7">DSM 605</strain>
    </source>
</reference>
<comment type="caution">
    <text evidence="6">The sequence shown here is derived from an EMBL/GenBank/DDBJ whole genome shotgun (WGS) entry which is preliminary data.</text>
</comment>
<evidence type="ECO:0000256" key="4">
    <source>
        <dbReference type="ARBA" id="ARBA00023014"/>
    </source>
</evidence>
<keyword evidence="3" id="KW-0408">Iron</keyword>
<dbReference type="NCBIfam" id="TIGR00241">
    <property type="entry name" value="CoA_E_activ"/>
    <property type="match status" value="1"/>
</dbReference>
<dbReference type="Pfam" id="PF01869">
    <property type="entry name" value="BcrAD_BadFG"/>
    <property type="match status" value="1"/>
</dbReference>
<keyword evidence="2" id="KW-0479">Metal-binding</keyword>
<dbReference type="OrthoDB" id="9778513at2"/>
<evidence type="ECO:0000256" key="2">
    <source>
        <dbReference type="ARBA" id="ARBA00022723"/>
    </source>
</evidence>
<evidence type="ECO:0000313" key="7">
    <source>
        <dbReference type="Proteomes" id="UP000036756"/>
    </source>
</evidence>
<dbReference type="InterPro" id="IPR051805">
    <property type="entry name" value="Dehydratase_Activator_Redct"/>
</dbReference>
<dbReference type="InterPro" id="IPR043129">
    <property type="entry name" value="ATPase_NBD"/>
</dbReference>
<dbReference type="Gene3D" id="3.30.420.40">
    <property type="match status" value="2"/>
</dbReference>
<evidence type="ECO:0000313" key="6">
    <source>
        <dbReference type="EMBL" id="KMT22703.1"/>
    </source>
</evidence>
<keyword evidence="7" id="KW-1185">Reference proteome</keyword>
<evidence type="ECO:0000256" key="1">
    <source>
        <dbReference type="ARBA" id="ARBA00001966"/>
    </source>
</evidence>